<dbReference type="Pfam" id="PF01425">
    <property type="entry name" value="Amidase"/>
    <property type="match status" value="1"/>
</dbReference>
<feature type="region of interest" description="Disordered" evidence="1">
    <location>
        <begin position="76"/>
        <end position="97"/>
    </location>
</feature>
<organism evidence="3 4">
    <name type="scientific">Brevibacterium spongiae</name>
    <dbReference type="NCBI Taxonomy" id="2909672"/>
    <lineage>
        <taxon>Bacteria</taxon>
        <taxon>Bacillati</taxon>
        <taxon>Actinomycetota</taxon>
        <taxon>Actinomycetes</taxon>
        <taxon>Micrococcales</taxon>
        <taxon>Brevibacteriaceae</taxon>
        <taxon>Brevibacterium</taxon>
    </lineage>
</organism>
<feature type="domain" description="Amidase" evidence="2">
    <location>
        <begin position="26"/>
        <end position="458"/>
    </location>
</feature>
<dbReference type="SUPFAM" id="SSF75304">
    <property type="entry name" value="Amidase signature (AS) enzymes"/>
    <property type="match status" value="1"/>
</dbReference>
<dbReference type="InterPro" id="IPR000120">
    <property type="entry name" value="Amidase"/>
</dbReference>
<reference evidence="3" key="1">
    <citation type="submission" date="2022-03" db="EMBL/GenBank/DDBJ databases">
        <title>Brevibacterium spongiae sp. nov., isolated from marine sponge.</title>
        <authorList>
            <person name="Li Z."/>
            <person name="Zhang M."/>
        </authorList>
    </citation>
    <scope>NUCLEOTIDE SEQUENCE</scope>
    <source>
        <strain evidence="3">WHS-Z9</strain>
    </source>
</reference>
<dbReference type="Proteomes" id="UP001064879">
    <property type="component" value="Chromosome"/>
</dbReference>
<dbReference type="Gene3D" id="3.90.1300.10">
    <property type="entry name" value="Amidase signature (AS) domain"/>
    <property type="match status" value="1"/>
</dbReference>
<keyword evidence="4" id="KW-1185">Reference proteome</keyword>
<evidence type="ECO:0000313" key="3">
    <source>
        <dbReference type="EMBL" id="UVI37819.1"/>
    </source>
</evidence>
<accession>A0ABY5SYP1</accession>
<dbReference type="InterPro" id="IPR023631">
    <property type="entry name" value="Amidase_dom"/>
</dbReference>
<dbReference type="InterPro" id="IPR036928">
    <property type="entry name" value="AS_sf"/>
</dbReference>
<evidence type="ECO:0000259" key="2">
    <source>
        <dbReference type="Pfam" id="PF01425"/>
    </source>
</evidence>
<evidence type="ECO:0000256" key="1">
    <source>
        <dbReference type="SAM" id="MobiDB-lite"/>
    </source>
</evidence>
<dbReference type="PANTHER" id="PTHR11895:SF76">
    <property type="entry name" value="INDOLEACETAMIDE HYDROLASE"/>
    <property type="match status" value="1"/>
</dbReference>
<proteinExistence type="predicted"/>
<dbReference type="RefSeq" id="WP_265420352.1">
    <property type="nucleotide sequence ID" value="NZ_CP093443.1"/>
</dbReference>
<gene>
    <name evidence="3" type="ORF">L1F31_09335</name>
</gene>
<protein>
    <submittedName>
        <fullName evidence="3">Amidase family protein</fullName>
    </submittedName>
</protein>
<dbReference type="EMBL" id="CP093443">
    <property type="protein sequence ID" value="UVI37819.1"/>
    <property type="molecule type" value="Genomic_DNA"/>
</dbReference>
<dbReference type="PANTHER" id="PTHR11895">
    <property type="entry name" value="TRANSAMIDASE"/>
    <property type="match status" value="1"/>
</dbReference>
<evidence type="ECO:0000313" key="4">
    <source>
        <dbReference type="Proteomes" id="UP001064879"/>
    </source>
</evidence>
<sequence>MSEESLWWSTRELAGRISAKEISAREALQAHLDRIDEVNPILNAVVTRDDEAAFAQAETADAAAARGERLGALHGVPMTHKDTHDTAGMRTTWGSPLMADRVPETDALIIARLKQAGITTTGKTNVPEFAAGSHTFNPVFGTTVNPYDPTKSASGSSGGVGAVLAAGVQASGDGSDMGGSLRSPASFNNVVGLRPSNGRIPHSSPGNPYAWLSQSGFMARSVSDVALLMSVASGPDPLGPQSHPEPGSVFDLPEFALDAQHSPDLTGLRVGFSPDLGGMFPVAEEVARIVTDTAAVFADLGAHVDDAVPDLRDADEVFGVRRALDFVGSWGGLYESDPDRIKASVRWNIDLGLALTGAEVASAEAARARLHREVQRYFAGHDVLVLTTAQVLPFDATIEYPTEINGVQLENYLDWMRSLCLISATGCPAISVPAGFSETGLPVGVQIVARPGADVKLLQVAHDFEAATGHHGLHPQL</sequence>
<name>A0ABY5SYP1_9MICO</name>